<dbReference type="Proteomes" id="UP001165960">
    <property type="component" value="Unassembled WGS sequence"/>
</dbReference>
<proteinExistence type="predicted"/>
<evidence type="ECO:0000313" key="2">
    <source>
        <dbReference type="Proteomes" id="UP001165960"/>
    </source>
</evidence>
<gene>
    <name evidence="1" type="ORF">DSO57_1003997</name>
</gene>
<organism evidence="1 2">
    <name type="scientific">Entomophthora muscae</name>
    <dbReference type="NCBI Taxonomy" id="34485"/>
    <lineage>
        <taxon>Eukaryota</taxon>
        <taxon>Fungi</taxon>
        <taxon>Fungi incertae sedis</taxon>
        <taxon>Zoopagomycota</taxon>
        <taxon>Entomophthoromycotina</taxon>
        <taxon>Entomophthoromycetes</taxon>
        <taxon>Entomophthorales</taxon>
        <taxon>Entomophthoraceae</taxon>
        <taxon>Entomophthora</taxon>
    </lineage>
</organism>
<name>A0ACC2SLP1_9FUNG</name>
<evidence type="ECO:0000313" key="1">
    <source>
        <dbReference type="EMBL" id="KAJ9063066.1"/>
    </source>
</evidence>
<comment type="caution">
    <text evidence="1">The sequence shown here is derived from an EMBL/GenBank/DDBJ whole genome shotgun (WGS) entry which is preliminary data.</text>
</comment>
<reference evidence="1" key="1">
    <citation type="submission" date="2022-04" db="EMBL/GenBank/DDBJ databases">
        <title>Genome of the entomopathogenic fungus Entomophthora muscae.</title>
        <authorList>
            <person name="Elya C."/>
            <person name="Lovett B.R."/>
            <person name="Lee E."/>
            <person name="Macias A.M."/>
            <person name="Hajek A.E."/>
            <person name="De Bivort B.L."/>
            <person name="Kasson M.T."/>
            <person name="De Fine Licht H.H."/>
            <person name="Stajich J.E."/>
        </authorList>
    </citation>
    <scope>NUCLEOTIDE SEQUENCE</scope>
    <source>
        <strain evidence="1">Berkeley</strain>
    </source>
</reference>
<dbReference type="EMBL" id="QTSX02004980">
    <property type="protein sequence ID" value="KAJ9063066.1"/>
    <property type="molecule type" value="Genomic_DNA"/>
</dbReference>
<keyword evidence="2" id="KW-1185">Reference proteome</keyword>
<protein>
    <submittedName>
        <fullName evidence="1">Uncharacterized protein</fullName>
    </submittedName>
</protein>
<sequence>MLSIFFLTLPCLVKSVVVPDIAVEFRPRKAFFPAKDPKNYRVPARPAMEIPFNPETEDPFKIKVMKSTRASLITAFDLNDEKRPITNWEEKLNLTMRILFEDGDDILNYLYNSPTTCTTSDSSQGHILNVSGSQVTISYINPVVVDPAALRSASQGESIHVANYQNTVYTDNPPDYTIQKNNLPSEDIYTGLGPEEKVNLVSSQHPYYSKGKQNLANRQSSSDPIALP</sequence>
<accession>A0ACC2SLP1</accession>